<reference evidence="1 2" key="1">
    <citation type="submission" date="2011-06" db="EMBL/GenBank/DDBJ databases">
        <title>Genomic sequence of Methylobacter tundripaludum SV96.</title>
        <authorList>
            <consortium name="US DOE Joint Genome Institute"/>
            <person name="Lucas S."/>
            <person name="Han J."/>
            <person name="Lapidus A."/>
            <person name="Cheng J.-F."/>
            <person name="Goodwin L."/>
            <person name="Pitluck S."/>
            <person name="Held B."/>
            <person name="Detter J.C."/>
            <person name="Han C."/>
            <person name="Tapia R."/>
            <person name="Land M."/>
            <person name="Hauser L."/>
            <person name="Kyrpides N."/>
            <person name="Ivanova N."/>
            <person name="Ovchinnikova G."/>
            <person name="Pagani I."/>
            <person name="Klotz M.G."/>
            <person name="Dispirito A.A."/>
            <person name="Murrell J.C."/>
            <person name="Dunfield P."/>
            <person name="Kalyuzhnaya M.G."/>
            <person name="Svenning M."/>
            <person name="Trotsenko Y.A."/>
            <person name="Stein L.Y."/>
            <person name="Woyke T."/>
        </authorList>
    </citation>
    <scope>NUCLEOTIDE SEQUENCE [LARGE SCALE GENOMIC DNA]</scope>
    <source>
        <strain evidence="2">ATCC BAA-1195 / DSM 17260 / SV96</strain>
    </source>
</reference>
<name>G3IU82_METTV</name>
<gene>
    <name evidence="1" type="ORF">Mettu_1504</name>
</gene>
<dbReference type="EMBL" id="JH109152">
    <property type="protein sequence ID" value="EGW22680.1"/>
    <property type="molecule type" value="Genomic_DNA"/>
</dbReference>
<accession>G3IU82</accession>
<dbReference type="Proteomes" id="UP000004664">
    <property type="component" value="Unassembled WGS sequence"/>
</dbReference>
<evidence type="ECO:0000313" key="1">
    <source>
        <dbReference type="EMBL" id="EGW22680.1"/>
    </source>
</evidence>
<sequence length="30" mass="3553">MILVMNKFWNFFEPLLCRAGLNFTMTISKS</sequence>
<dbReference type="HOGENOM" id="CLU_3404366_0_0_6"/>
<organism evidence="1 2">
    <name type="scientific">Methylobacter tundripaludum (strain ATCC BAA-1195 / DSM 17260 / SV96)</name>
    <dbReference type="NCBI Taxonomy" id="697282"/>
    <lineage>
        <taxon>Bacteria</taxon>
        <taxon>Pseudomonadati</taxon>
        <taxon>Pseudomonadota</taxon>
        <taxon>Gammaproteobacteria</taxon>
        <taxon>Methylococcales</taxon>
        <taxon>Methylococcaceae</taxon>
        <taxon>Methylobacter</taxon>
    </lineage>
</organism>
<proteinExistence type="predicted"/>
<keyword evidence="2" id="KW-1185">Reference proteome</keyword>
<evidence type="ECO:0000313" key="2">
    <source>
        <dbReference type="Proteomes" id="UP000004664"/>
    </source>
</evidence>
<dbReference type="AlphaFoldDB" id="G3IU82"/>
<dbReference type="STRING" id="697282.Mettu_1504"/>
<protein>
    <submittedName>
        <fullName evidence="1">Uncharacterized protein</fullName>
    </submittedName>
</protein>